<dbReference type="AlphaFoldDB" id="W9R6U5"/>
<keyword evidence="2" id="KW-1185">Reference proteome</keyword>
<accession>W9R6U5</accession>
<dbReference type="Gene3D" id="1.20.5.340">
    <property type="match status" value="1"/>
</dbReference>
<protein>
    <submittedName>
        <fullName evidence="1">Uncharacterized protein</fullName>
    </submittedName>
</protein>
<evidence type="ECO:0000313" key="2">
    <source>
        <dbReference type="Proteomes" id="UP000030645"/>
    </source>
</evidence>
<name>W9R6U5_9ROSA</name>
<reference evidence="2" key="1">
    <citation type="submission" date="2013-01" db="EMBL/GenBank/DDBJ databases">
        <title>Draft Genome Sequence of a Mulberry Tree, Morus notabilis C.K. Schneid.</title>
        <authorList>
            <person name="He N."/>
            <person name="Zhao S."/>
        </authorList>
    </citation>
    <scope>NUCLEOTIDE SEQUENCE</scope>
</reference>
<dbReference type="EMBL" id="KE344277">
    <property type="protein sequence ID" value="EXB56059.1"/>
    <property type="molecule type" value="Genomic_DNA"/>
</dbReference>
<dbReference type="Proteomes" id="UP000030645">
    <property type="component" value="Unassembled WGS sequence"/>
</dbReference>
<sequence>MANQADRVASVERRLNSFQDTLQEIGDSMELMPSLQGEVESLGARMGEMQGSVATMGAQIEGIQGTITRLEEFLVRQARAQPPPPH</sequence>
<organism evidence="1 2">
    <name type="scientific">Morus notabilis</name>
    <dbReference type="NCBI Taxonomy" id="981085"/>
    <lineage>
        <taxon>Eukaryota</taxon>
        <taxon>Viridiplantae</taxon>
        <taxon>Streptophyta</taxon>
        <taxon>Embryophyta</taxon>
        <taxon>Tracheophyta</taxon>
        <taxon>Spermatophyta</taxon>
        <taxon>Magnoliopsida</taxon>
        <taxon>eudicotyledons</taxon>
        <taxon>Gunneridae</taxon>
        <taxon>Pentapetalae</taxon>
        <taxon>rosids</taxon>
        <taxon>fabids</taxon>
        <taxon>Rosales</taxon>
        <taxon>Moraceae</taxon>
        <taxon>Moreae</taxon>
        <taxon>Morus</taxon>
    </lineage>
</organism>
<evidence type="ECO:0000313" key="1">
    <source>
        <dbReference type="EMBL" id="EXB56059.1"/>
    </source>
</evidence>
<proteinExistence type="predicted"/>
<gene>
    <name evidence="1" type="ORF">L484_001084</name>
</gene>